<feature type="transmembrane region" description="Helical" evidence="5">
    <location>
        <begin position="203"/>
        <end position="221"/>
    </location>
</feature>
<feature type="transmembrane region" description="Helical" evidence="5">
    <location>
        <begin position="275"/>
        <end position="293"/>
    </location>
</feature>
<feature type="transmembrane region" description="Helical" evidence="5">
    <location>
        <begin position="12"/>
        <end position="31"/>
    </location>
</feature>
<comment type="subunit">
    <text evidence="5">NDH-1 is composed of 14 different subunits. Subunits NuoA, H, J, K, L, M, N constitute the membrane sector of the complex.</text>
</comment>
<evidence type="ECO:0000256" key="6">
    <source>
        <dbReference type="RuleBase" id="RU000320"/>
    </source>
</evidence>
<dbReference type="GO" id="GO:0012505">
    <property type="term" value="C:endomembrane system"/>
    <property type="evidence" value="ECO:0007669"/>
    <property type="project" value="UniProtKB-SubCell"/>
</dbReference>
<evidence type="ECO:0000259" key="7">
    <source>
        <dbReference type="Pfam" id="PF00361"/>
    </source>
</evidence>
<feature type="transmembrane region" description="Helical" evidence="5">
    <location>
        <begin position="300"/>
        <end position="321"/>
    </location>
</feature>
<feature type="transmembrane region" description="Helical" evidence="5">
    <location>
        <begin position="77"/>
        <end position="94"/>
    </location>
</feature>
<keyword evidence="5" id="KW-0830">Ubiquinone</keyword>
<comment type="function">
    <text evidence="5">NDH-1 shuttles electrons from NADH, via FMN and iron-sulfur (Fe-S) centers, to quinones in the respiratory chain. The immediate electron acceptor for the enzyme in this species is believed to be ubiquinone. Couples the redox reaction to proton translocation (for every two electrons transferred, four hydrogen ions are translocated across the cytoplasmic membrane), and thus conserves the redox energy in a proton gradient.</text>
</comment>
<feature type="transmembrane region" description="Helical" evidence="5">
    <location>
        <begin position="106"/>
        <end position="125"/>
    </location>
</feature>
<evidence type="ECO:0000256" key="3">
    <source>
        <dbReference type="ARBA" id="ARBA00022989"/>
    </source>
</evidence>
<dbReference type="GO" id="GO:0048038">
    <property type="term" value="F:quinone binding"/>
    <property type="evidence" value="ECO:0007669"/>
    <property type="project" value="UniProtKB-KW"/>
</dbReference>
<dbReference type="GO" id="GO:0050136">
    <property type="term" value="F:NADH dehydrogenase (quinone) (non-electrogenic) activity"/>
    <property type="evidence" value="ECO:0007669"/>
    <property type="project" value="UniProtKB-UniRule"/>
</dbReference>
<comment type="catalytic activity">
    <reaction evidence="5">
        <text>a quinone + NADH + 5 H(+)(in) = a quinol + NAD(+) + 4 H(+)(out)</text>
        <dbReference type="Rhea" id="RHEA:57888"/>
        <dbReference type="ChEBI" id="CHEBI:15378"/>
        <dbReference type="ChEBI" id="CHEBI:24646"/>
        <dbReference type="ChEBI" id="CHEBI:57540"/>
        <dbReference type="ChEBI" id="CHEBI:57945"/>
        <dbReference type="ChEBI" id="CHEBI:132124"/>
    </reaction>
</comment>
<protein>
    <recommendedName>
        <fullName evidence="5">NADH-quinone oxidoreductase subunit N</fullName>
        <ecNumber evidence="5">7.1.1.-</ecNumber>
    </recommendedName>
    <alternativeName>
        <fullName evidence="5">NADH dehydrogenase I subunit N</fullName>
    </alternativeName>
    <alternativeName>
        <fullName evidence="5">NDH-1 subunit N</fullName>
    </alternativeName>
</protein>
<evidence type="ECO:0000313" key="9">
    <source>
        <dbReference type="Proteomes" id="UP000199648"/>
    </source>
</evidence>
<feature type="transmembrane region" description="Helical" evidence="5">
    <location>
        <begin position="131"/>
        <end position="150"/>
    </location>
</feature>
<feature type="transmembrane region" description="Helical" evidence="5">
    <location>
        <begin position="38"/>
        <end position="57"/>
    </location>
</feature>
<keyword evidence="4 5" id="KW-0472">Membrane</keyword>
<dbReference type="Proteomes" id="UP000199648">
    <property type="component" value="Unassembled WGS sequence"/>
</dbReference>
<keyword evidence="5" id="KW-0874">Quinone</keyword>
<feature type="domain" description="NADH:quinone oxidoreductase/Mrp antiporter transmembrane" evidence="7">
    <location>
        <begin position="125"/>
        <end position="418"/>
    </location>
</feature>
<keyword evidence="3 5" id="KW-1133">Transmembrane helix</keyword>
<dbReference type="AlphaFoldDB" id="A0A1G5PIT5"/>
<evidence type="ECO:0000256" key="5">
    <source>
        <dbReference type="HAMAP-Rule" id="MF_00445"/>
    </source>
</evidence>
<evidence type="ECO:0000256" key="4">
    <source>
        <dbReference type="ARBA" id="ARBA00023136"/>
    </source>
</evidence>
<evidence type="ECO:0000256" key="2">
    <source>
        <dbReference type="ARBA" id="ARBA00022692"/>
    </source>
</evidence>
<sequence length="478" mass="51295">MNFETPDFLPVVPELFVLGMACLILVVDLFLSDRSRVVTYLMSQATLAGALVLTLGLSSPIAQVTMNGTFVLDPMATLLKSMVYIASFVVFLYAKDYLRVRGLFKGEFFLLGLFAVLGMMVLISAHSLLTVYLGLELMSLSLYAMVALHRNSVTASEAAMKYFILGAMASAMLLYGMSMLYGATGTLDLGELGARVQGAGPSSLVLVFGLVFLIVGIAFKLGAVPFHMWVPDVYHGAPTAVTLFVSSAPKLAAFAMLMRLLVDGLPGLQTQWQDMLILLAVLSVALGNVLAIAQGNIKRLLAYSGISHIGFLLMGVLAGTPGGYAAGMYYAIAYVIMTLGGFGMVVLMSRAGFEADRLEDYKGLNERSPWFALMMLILMFSMAGVPPFLGFWAKLAVLEALVSIDLIWVAVVAVVFSVVGAFYYLRVVKYMYFDKAEDEHPLEAGSDLRLLLSANGLAVLGLGIFPGSLLALCVSAIG</sequence>
<feature type="transmembrane region" description="Helical" evidence="5">
    <location>
        <begin position="370"/>
        <end position="394"/>
    </location>
</feature>
<keyword evidence="5" id="KW-0520">NAD</keyword>
<reference evidence="8 9" key="1">
    <citation type="submission" date="2016-10" db="EMBL/GenBank/DDBJ databases">
        <authorList>
            <person name="de Groot N.N."/>
        </authorList>
    </citation>
    <scope>NUCLEOTIDE SEQUENCE [LARGE SCALE GENOMIC DNA]</scope>
    <source>
        <strain evidence="8 9">HLD2</strain>
    </source>
</reference>
<organism evidence="8 9">
    <name type="scientific">Thiohalomonas denitrificans</name>
    <dbReference type="NCBI Taxonomy" id="415747"/>
    <lineage>
        <taxon>Bacteria</taxon>
        <taxon>Pseudomonadati</taxon>
        <taxon>Pseudomonadota</taxon>
        <taxon>Gammaproteobacteria</taxon>
        <taxon>Thiohalomonadales</taxon>
        <taxon>Thiohalomonadaceae</taxon>
        <taxon>Thiohalomonas</taxon>
    </lineage>
</organism>
<dbReference type="GO" id="GO:0042773">
    <property type="term" value="P:ATP synthesis coupled electron transport"/>
    <property type="evidence" value="ECO:0007669"/>
    <property type="project" value="InterPro"/>
</dbReference>
<dbReference type="HAMAP" id="MF_00445">
    <property type="entry name" value="NDH1_NuoN_1"/>
    <property type="match status" value="1"/>
</dbReference>
<feature type="transmembrane region" description="Helical" evidence="5">
    <location>
        <begin position="406"/>
        <end position="425"/>
    </location>
</feature>
<feature type="transmembrane region" description="Helical" evidence="5">
    <location>
        <begin position="457"/>
        <end position="477"/>
    </location>
</feature>
<dbReference type="OrthoDB" id="9768329at2"/>
<dbReference type="PRINTS" id="PR01434">
    <property type="entry name" value="NADHDHGNASE5"/>
</dbReference>
<feature type="transmembrane region" description="Helical" evidence="5">
    <location>
        <begin position="327"/>
        <end position="349"/>
    </location>
</feature>
<dbReference type="NCBIfam" id="TIGR01770">
    <property type="entry name" value="NDH_I_N"/>
    <property type="match status" value="1"/>
</dbReference>
<keyword evidence="9" id="KW-1185">Reference proteome</keyword>
<dbReference type="STRING" id="415747.SAMN03097708_00155"/>
<dbReference type="EC" id="7.1.1.-" evidence="5"/>
<keyword evidence="5" id="KW-1278">Translocase</keyword>
<evidence type="ECO:0000256" key="1">
    <source>
        <dbReference type="ARBA" id="ARBA00004127"/>
    </source>
</evidence>
<evidence type="ECO:0000313" key="8">
    <source>
        <dbReference type="EMBL" id="SCZ49425.1"/>
    </source>
</evidence>
<feature type="transmembrane region" description="Helical" evidence="5">
    <location>
        <begin position="162"/>
        <end position="183"/>
    </location>
</feature>
<feature type="transmembrane region" description="Helical" evidence="5">
    <location>
        <begin position="233"/>
        <end position="255"/>
    </location>
</feature>
<dbReference type="EMBL" id="FMWD01000001">
    <property type="protein sequence ID" value="SCZ49425.1"/>
    <property type="molecule type" value="Genomic_DNA"/>
</dbReference>
<comment type="subcellular location">
    <subcellularLocation>
        <location evidence="5">Cell membrane</location>
        <topology evidence="5">Multi-pass membrane protein</topology>
    </subcellularLocation>
    <subcellularLocation>
        <location evidence="1">Endomembrane system</location>
        <topology evidence="1">Multi-pass membrane protein</topology>
    </subcellularLocation>
    <subcellularLocation>
        <location evidence="6">Membrane</location>
        <topology evidence="6">Multi-pass membrane protein</topology>
    </subcellularLocation>
</comment>
<comment type="similarity">
    <text evidence="5">Belongs to the complex I subunit 2 family.</text>
</comment>
<dbReference type="InterPro" id="IPR010096">
    <property type="entry name" value="NADH-Q_OxRdtase_suN/2"/>
</dbReference>
<accession>A0A1G5PIT5</accession>
<proteinExistence type="inferred from homology"/>
<dbReference type="PANTHER" id="PTHR22773">
    <property type="entry name" value="NADH DEHYDROGENASE"/>
    <property type="match status" value="1"/>
</dbReference>
<dbReference type="Pfam" id="PF00361">
    <property type="entry name" value="Proton_antipo_M"/>
    <property type="match status" value="1"/>
</dbReference>
<dbReference type="RefSeq" id="WP_092991617.1">
    <property type="nucleotide sequence ID" value="NZ_FMWD01000001.1"/>
</dbReference>
<dbReference type="InterPro" id="IPR001750">
    <property type="entry name" value="ND/Mrp_TM"/>
</dbReference>
<name>A0A1G5PIT5_9GAMM</name>
<gene>
    <name evidence="5" type="primary">nuoN</name>
    <name evidence="8" type="ORF">SAMN03097708_00155</name>
</gene>
<keyword evidence="5" id="KW-1003">Cell membrane</keyword>
<dbReference type="GO" id="GO:0005886">
    <property type="term" value="C:plasma membrane"/>
    <property type="evidence" value="ECO:0007669"/>
    <property type="project" value="UniProtKB-SubCell"/>
</dbReference>
<dbReference type="GO" id="GO:0008137">
    <property type="term" value="F:NADH dehydrogenase (ubiquinone) activity"/>
    <property type="evidence" value="ECO:0007669"/>
    <property type="project" value="InterPro"/>
</dbReference>
<keyword evidence="2 5" id="KW-0812">Transmembrane</keyword>
<keyword evidence="5" id="KW-0813">Transport</keyword>
<dbReference type="NCBIfam" id="NF004442">
    <property type="entry name" value="PRK05777.1-5"/>
    <property type="match status" value="1"/>
</dbReference>